<protein>
    <submittedName>
        <fullName evidence="3">Uncharacterized protein LOC112463245</fullName>
    </submittedName>
</protein>
<dbReference type="GO" id="GO:0003676">
    <property type="term" value="F:nucleic acid binding"/>
    <property type="evidence" value="ECO:0007669"/>
    <property type="project" value="InterPro"/>
</dbReference>
<dbReference type="SUPFAM" id="SSF53098">
    <property type="entry name" value="Ribonuclease H-like"/>
    <property type="match status" value="1"/>
</dbReference>
<evidence type="ECO:0000313" key="2">
    <source>
        <dbReference type="Proteomes" id="UP000504618"/>
    </source>
</evidence>
<name>A0A6J1QS50_9HYME</name>
<dbReference type="Gene3D" id="3.30.420.10">
    <property type="entry name" value="Ribonuclease H-like superfamily/Ribonuclease H"/>
    <property type="match status" value="1"/>
</dbReference>
<dbReference type="GO" id="GO:0004523">
    <property type="term" value="F:RNA-DNA hybrid ribonuclease activity"/>
    <property type="evidence" value="ECO:0007669"/>
    <property type="project" value="InterPro"/>
</dbReference>
<dbReference type="CDD" id="cd09276">
    <property type="entry name" value="Rnase_HI_RT_non_LTR"/>
    <property type="match status" value="1"/>
</dbReference>
<dbReference type="GeneID" id="112463245"/>
<proteinExistence type="predicted"/>
<dbReference type="OrthoDB" id="7700353at2759"/>
<organism evidence="2 3">
    <name type="scientific">Temnothorax curvispinosus</name>
    <dbReference type="NCBI Taxonomy" id="300111"/>
    <lineage>
        <taxon>Eukaryota</taxon>
        <taxon>Metazoa</taxon>
        <taxon>Ecdysozoa</taxon>
        <taxon>Arthropoda</taxon>
        <taxon>Hexapoda</taxon>
        <taxon>Insecta</taxon>
        <taxon>Pterygota</taxon>
        <taxon>Neoptera</taxon>
        <taxon>Endopterygota</taxon>
        <taxon>Hymenoptera</taxon>
        <taxon>Apocrita</taxon>
        <taxon>Aculeata</taxon>
        <taxon>Formicoidea</taxon>
        <taxon>Formicidae</taxon>
        <taxon>Myrmicinae</taxon>
        <taxon>Temnothorax</taxon>
    </lineage>
</organism>
<keyword evidence="2" id="KW-1185">Reference proteome</keyword>
<dbReference type="InterPro" id="IPR002156">
    <property type="entry name" value="RNaseH_domain"/>
</dbReference>
<dbReference type="AlphaFoldDB" id="A0A6J1QS50"/>
<dbReference type="PROSITE" id="PS50879">
    <property type="entry name" value="RNASE_H_1"/>
    <property type="match status" value="1"/>
</dbReference>
<sequence length="249" mass="28296">MFWQNMNCSSEIIYTDGSCDPACRATGASLVLDNQEIAYKISLPRHCSSFTAEAFAIKAALELMILQRDSRDGHIIIMSDCKSALSAISNNLLNVHKNRCATEARHLIFALEEDHDKRVVLVWIPSHVGIAGNEAADELAKKAEGLREEPDFDIEVSVGDLMALAREEIWFTTQASIRRDSAYKGSFYFDKFYDETVRKPWFSKINAKRYFVTLINRLRSNHYNLGVSLLRNVAMWIRRDVNVDANAKI</sequence>
<accession>A0A6J1QS50</accession>
<feature type="domain" description="RNase H type-1" evidence="1">
    <location>
        <begin position="7"/>
        <end position="145"/>
    </location>
</feature>
<dbReference type="RefSeq" id="XP_024885282.1">
    <property type="nucleotide sequence ID" value="XM_025029514.1"/>
</dbReference>
<dbReference type="Proteomes" id="UP000504618">
    <property type="component" value="Unplaced"/>
</dbReference>
<dbReference type="InterPro" id="IPR012337">
    <property type="entry name" value="RNaseH-like_sf"/>
</dbReference>
<dbReference type="InterPro" id="IPR036397">
    <property type="entry name" value="RNaseH_sf"/>
</dbReference>
<evidence type="ECO:0000313" key="3">
    <source>
        <dbReference type="RefSeq" id="XP_024885282.1"/>
    </source>
</evidence>
<gene>
    <name evidence="3" type="primary">LOC112463245</name>
</gene>
<evidence type="ECO:0000259" key="1">
    <source>
        <dbReference type="PROSITE" id="PS50879"/>
    </source>
</evidence>
<dbReference type="Pfam" id="PF00075">
    <property type="entry name" value="RNase_H"/>
    <property type="match status" value="1"/>
</dbReference>
<reference evidence="3" key="1">
    <citation type="submission" date="2025-08" db="UniProtKB">
        <authorList>
            <consortium name="RefSeq"/>
        </authorList>
    </citation>
    <scope>IDENTIFICATION</scope>
    <source>
        <tissue evidence="3">Whole body</tissue>
    </source>
</reference>